<dbReference type="InterPro" id="IPR051402">
    <property type="entry name" value="KPR-Related"/>
</dbReference>
<dbReference type="InterPro" id="IPR013752">
    <property type="entry name" value="KPA_reductase"/>
</dbReference>
<evidence type="ECO:0000256" key="2">
    <source>
        <dbReference type="ARBA" id="ARBA00022857"/>
    </source>
</evidence>
<dbReference type="InterPro" id="IPR013332">
    <property type="entry name" value="KPR_N"/>
</dbReference>
<keyword evidence="4" id="KW-0812">Transmembrane</keyword>
<evidence type="ECO:0000313" key="7">
    <source>
        <dbReference type="EMBL" id="KKN06671.1"/>
    </source>
</evidence>
<evidence type="ECO:0000259" key="6">
    <source>
        <dbReference type="Pfam" id="PF08546"/>
    </source>
</evidence>
<feature type="domain" description="Ketopantoate reductase C-terminal" evidence="6">
    <location>
        <begin position="190"/>
        <end position="310"/>
    </location>
</feature>
<dbReference type="InterPro" id="IPR036291">
    <property type="entry name" value="NAD(P)-bd_dom_sf"/>
</dbReference>
<accession>A0A0F9Q030</accession>
<dbReference type="Pfam" id="PF02558">
    <property type="entry name" value="ApbA"/>
    <property type="match status" value="1"/>
</dbReference>
<dbReference type="AlphaFoldDB" id="A0A0F9Q030"/>
<keyword evidence="4" id="KW-1133">Transmembrane helix</keyword>
<dbReference type="Gene3D" id="1.10.1040.10">
    <property type="entry name" value="N-(1-d-carboxylethyl)-l-norvaline Dehydrogenase, domain 2"/>
    <property type="match status" value="1"/>
</dbReference>
<dbReference type="SUPFAM" id="SSF51735">
    <property type="entry name" value="NAD(P)-binding Rossmann-fold domains"/>
    <property type="match status" value="1"/>
</dbReference>
<dbReference type="Pfam" id="PF08546">
    <property type="entry name" value="ApbA_C"/>
    <property type="match status" value="1"/>
</dbReference>
<evidence type="ECO:0000259" key="5">
    <source>
        <dbReference type="Pfam" id="PF02558"/>
    </source>
</evidence>
<gene>
    <name evidence="7" type="ORF">LCGC14_1074880</name>
</gene>
<comment type="similarity">
    <text evidence="1">Belongs to the ketopantoate reductase family.</text>
</comment>
<evidence type="ECO:0000256" key="3">
    <source>
        <dbReference type="ARBA" id="ARBA00023002"/>
    </source>
</evidence>
<dbReference type="PANTHER" id="PTHR21708:SF26">
    <property type="entry name" value="2-DEHYDROPANTOATE 2-REDUCTASE"/>
    <property type="match status" value="1"/>
</dbReference>
<dbReference type="NCBIfam" id="TIGR00745">
    <property type="entry name" value="apbA_panE"/>
    <property type="match status" value="1"/>
</dbReference>
<dbReference type="InterPro" id="IPR008927">
    <property type="entry name" value="6-PGluconate_DH-like_C_sf"/>
</dbReference>
<dbReference type="EMBL" id="LAZR01004660">
    <property type="protein sequence ID" value="KKN06671.1"/>
    <property type="molecule type" value="Genomic_DNA"/>
</dbReference>
<feature type="transmembrane region" description="Helical" evidence="4">
    <location>
        <begin position="12"/>
        <end position="30"/>
    </location>
</feature>
<protein>
    <recommendedName>
        <fullName evidence="8">2-dehydropantoate 2-reductase</fullName>
    </recommendedName>
</protein>
<dbReference type="InterPro" id="IPR013328">
    <property type="entry name" value="6PGD_dom2"/>
</dbReference>
<dbReference type="InterPro" id="IPR003710">
    <property type="entry name" value="ApbA"/>
</dbReference>
<dbReference type="GO" id="GO:0005737">
    <property type="term" value="C:cytoplasm"/>
    <property type="evidence" value="ECO:0007669"/>
    <property type="project" value="TreeGrafter"/>
</dbReference>
<reference evidence="7" key="1">
    <citation type="journal article" date="2015" name="Nature">
        <title>Complex archaea that bridge the gap between prokaryotes and eukaryotes.</title>
        <authorList>
            <person name="Spang A."/>
            <person name="Saw J.H."/>
            <person name="Jorgensen S.L."/>
            <person name="Zaremba-Niedzwiedzka K."/>
            <person name="Martijn J."/>
            <person name="Lind A.E."/>
            <person name="van Eijk R."/>
            <person name="Schleper C."/>
            <person name="Guy L."/>
            <person name="Ettema T.J."/>
        </authorList>
    </citation>
    <scope>NUCLEOTIDE SEQUENCE</scope>
</reference>
<comment type="caution">
    <text evidence="7">The sequence shown here is derived from an EMBL/GenBank/DDBJ whole genome shotgun (WGS) entry which is preliminary data.</text>
</comment>
<keyword evidence="3" id="KW-0560">Oxidoreductase</keyword>
<keyword evidence="4" id="KW-0472">Membrane</keyword>
<organism evidence="7">
    <name type="scientific">marine sediment metagenome</name>
    <dbReference type="NCBI Taxonomy" id="412755"/>
    <lineage>
        <taxon>unclassified sequences</taxon>
        <taxon>metagenomes</taxon>
        <taxon>ecological metagenomes</taxon>
    </lineage>
</organism>
<dbReference type="SUPFAM" id="SSF48179">
    <property type="entry name" value="6-phosphogluconate dehydrogenase C-terminal domain-like"/>
    <property type="match status" value="1"/>
</dbReference>
<evidence type="ECO:0000256" key="4">
    <source>
        <dbReference type="SAM" id="Phobius"/>
    </source>
</evidence>
<dbReference type="PANTHER" id="PTHR21708">
    <property type="entry name" value="PROBABLE 2-DEHYDROPANTOATE 2-REDUCTASE"/>
    <property type="match status" value="1"/>
</dbReference>
<proteinExistence type="inferred from homology"/>
<evidence type="ECO:0008006" key="8">
    <source>
        <dbReference type="Google" id="ProtNLM"/>
    </source>
</evidence>
<dbReference type="GO" id="GO:0015940">
    <property type="term" value="P:pantothenate biosynthetic process"/>
    <property type="evidence" value="ECO:0007669"/>
    <property type="project" value="InterPro"/>
</dbReference>
<keyword evidence="2" id="KW-0521">NADP</keyword>
<dbReference type="GO" id="GO:0008677">
    <property type="term" value="F:2-dehydropantoate 2-reductase activity"/>
    <property type="evidence" value="ECO:0007669"/>
    <property type="project" value="InterPro"/>
</dbReference>
<evidence type="ECO:0000256" key="1">
    <source>
        <dbReference type="ARBA" id="ARBA00007870"/>
    </source>
</evidence>
<dbReference type="FunFam" id="1.10.1040.10:FF:000017">
    <property type="entry name" value="2-dehydropantoate 2-reductase"/>
    <property type="match status" value="1"/>
</dbReference>
<name>A0A0F9Q030_9ZZZZ</name>
<feature type="domain" description="Ketopantoate reductase N-terminal" evidence="5">
    <location>
        <begin position="14"/>
        <end position="162"/>
    </location>
</feature>
<dbReference type="Gene3D" id="3.40.50.720">
    <property type="entry name" value="NAD(P)-binding Rossmann-like Domain"/>
    <property type="match status" value="1"/>
</dbReference>
<sequence length="318" mass="34734">MEREGLNMSDKPSILIVGAGAIGSFYGAILKKAGCPVSTVLRSDYNAVKAHGVRITSPLGDLSYEPDHVYRDGDLPEETPDFLILCVKVLPGVDRVALVAPWMGEKTRLVLIENGLDIEKELADAYPDNPLISCLAFIAASRTESGVVEHKAYGKLVMGRYPEGIDESCRVLSQLFIEGGIKIDLTERVVGERWRKCLWNTPFNPVSVIANGADTLTILDTAGGEDLIRDMMREVMAVAAAEGYPMDEALIDQNIEGTRKMPAYKNSMALDYLNDRPIERDAVLGNVVALAKRHGIAVPHLNTVLVTLKMRAALEGRD</sequence>